<organism evidence="1 2">
    <name type="scientific">Clavispora lusitaniae (strain ATCC 42720)</name>
    <name type="common">Yeast</name>
    <name type="synonym">Candida lusitaniae</name>
    <dbReference type="NCBI Taxonomy" id="306902"/>
    <lineage>
        <taxon>Eukaryota</taxon>
        <taxon>Fungi</taxon>
        <taxon>Dikarya</taxon>
        <taxon>Ascomycota</taxon>
        <taxon>Saccharomycotina</taxon>
        <taxon>Pichiomycetes</taxon>
        <taxon>Metschnikowiaceae</taxon>
        <taxon>Clavispora</taxon>
    </lineage>
</organism>
<name>C4Y8A7_CLAL4</name>
<protein>
    <submittedName>
        <fullName evidence="1">Uncharacterized protein</fullName>
    </submittedName>
</protein>
<evidence type="ECO:0000313" key="1">
    <source>
        <dbReference type="EMBL" id="EEQ40306.1"/>
    </source>
</evidence>
<evidence type="ECO:0000313" key="2">
    <source>
        <dbReference type="Proteomes" id="UP000007703"/>
    </source>
</evidence>
<dbReference type="EMBL" id="CH408080">
    <property type="protein sequence ID" value="EEQ40306.1"/>
    <property type="molecule type" value="Genomic_DNA"/>
</dbReference>
<proteinExistence type="predicted"/>
<reference evidence="1 2" key="1">
    <citation type="journal article" date="2009" name="Nature">
        <title>Evolution of pathogenicity and sexual reproduction in eight Candida genomes.</title>
        <authorList>
            <person name="Butler G."/>
            <person name="Rasmussen M.D."/>
            <person name="Lin M.F."/>
            <person name="Santos M.A."/>
            <person name="Sakthikumar S."/>
            <person name="Munro C.A."/>
            <person name="Rheinbay E."/>
            <person name="Grabherr M."/>
            <person name="Forche A."/>
            <person name="Reedy J.L."/>
            <person name="Agrafioti I."/>
            <person name="Arnaud M.B."/>
            <person name="Bates S."/>
            <person name="Brown A.J."/>
            <person name="Brunke S."/>
            <person name="Costanzo M.C."/>
            <person name="Fitzpatrick D.A."/>
            <person name="de Groot P.W."/>
            <person name="Harris D."/>
            <person name="Hoyer L.L."/>
            <person name="Hube B."/>
            <person name="Klis F.M."/>
            <person name="Kodira C."/>
            <person name="Lennard N."/>
            <person name="Logue M.E."/>
            <person name="Martin R."/>
            <person name="Neiman A.M."/>
            <person name="Nikolaou E."/>
            <person name="Quail M.A."/>
            <person name="Quinn J."/>
            <person name="Santos M.C."/>
            <person name="Schmitzberger F.F."/>
            <person name="Sherlock G."/>
            <person name="Shah P."/>
            <person name="Silverstein K.A."/>
            <person name="Skrzypek M.S."/>
            <person name="Soll D."/>
            <person name="Staggs R."/>
            <person name="Stansfield I."/>
            <person name="Stumpf M.P."/>
            <person name="Sudbery P.E."/>
            <person name="Srikantha T."/>
            <person name="Zeng Q."/>
            <person name="Berman J."/>
            <person name="Berriman M."/>
            <person name="Heitman J."/>
            <person name="Gow N.A."/>
            <person name="Lorenz M.C."/>
            <person name="Birren B.W."/>
            <person name="Kellis M."/>
            <person name="Cuomo C.A."/>
        </authorList>
    </citation>
    <scope>NUCLEOTIDE SEQUENCE [LARGE SCALE GENOMIC DNA]</scope>
    <source>
        <strain evidence="1 2">ATCC 42720</strain>
    </source>
</reference>
<dbReference type="Proteomes" id="UP000007703">
    <property type="component" value="Unassembled WGS sequence"/>
</dbReference>
<sequence>MKLTWHVHFGTIMGRAKFWKTADIIVLETWHTIVFFFVVGQTLVSSSSFPSRIRCSAHSTHPDSCLVDAEELAHQVSEINSLGCGVVENKLTPIESVLRIHQTHVLQLRRCQQYLILRTGCIGNFGQTKPACFFFVSFLIQNSSDLTSLGQSQDSFGSMKRRRSASSSMVLVWSMAPHVMKQFD</sequence>
<dbReference type="InParanoid" id="C4Y8A7"/>
<accession>C4Y8A7</accession>
<gene>
    <name evidence="1" type="ORF">CLUG_04435</name>
</gene>
<dbReference type="AlphaFoldDB" id="C4Y8A7"/>
<dbReference type="VEuPathDB" id="FungiDB:CLUG_04435"/>
<dbReference type="KEGG" id="clu:CLUG_04435"/>
<dbReference type="HOGENOM" id="CLU_1468006_0_0_1"/>